<evidence type="ECO:0000313" key="2">
    <source>
        <dbReference type="Proteomes" id="UP000054549"/>
    </source>
</evidence>
<reference evidence="1 2" key="1">
    <citation type="submission" date="2014-04" db="EMBL/GenBank/DDBJ databases">
        <title>Evolutionary Origins and Diversification of the Mycorrhizal Mutualists.</title>
        <authorList>
            <consortium name="DOE Joint Genome Institute"/>
            <consortium name="Mycorrhizal Genomics Consortium"/>
            <person name="Kohler A."/>
            <person name="Kuo A."/>
            <person name="Nagy L.G."/>
            <person name="Floudas D."/>
            <person name="Copeland A."/>
            <person name="Barry K.W."/>
            <person name="Cichocki N."/>
            <person name="Veneault-Fourrey C."/>
            <person name="LaButti K."/>
            <person name="Lindquist E.A."/>
            <person name="Lipzen A."/>
            <person name="Lundell T."/>
            <person name="Morin E."/>
            <person name="Murat C."/>
            <person name="Riley R."/>
            <person name="Ohm R."/>
            <person name="Sun H."/>
            <person name="Tunlid A."/>
            <person name="Henrissat B."/>
            <person name="Grigoriev I.V."/>
            <person name="Hibbett D.S."/>
            <person name="Martin F."/>
        </authorList>
    </citation>
    <scope>NUCLEOTIDE SEQUENCE [LARGE SCALE GENOMIC DNA]</scope>
    <source>
        <strain evidence="1 2">Koide BX008</strain>
    </source>
</reference>
<accession>A0A0C2WRM2</accession>
<dbReference type="AlphaFoldDB" id="A0A0C2WRM2"/>
<keyword evidence="2" id="KW-1185">Reference proteome</keyword>
<protein>
    <submittedName>
        <fullName evidence="1">Uncharacterized protein</fullName>
    </submittedName>
</protein>
<evidence type="ECO:0000313" key="1">
    <source>
        <dbReference type="EMBL" id="KIL59396.1"/>
    </source>
</evidence>
<organism evidence="1 2">
    <name type="scientific">Amanita muscaria (strain Koide BX008)</name>
    <dbReference type="NCBI Taxonomy" id="946122"/>
    <lineage>
        <taxon>Eukaryota</taxon>
        <taxon>Fungi</taxon>
        <taxon>Dikarya</taxon>
        <taxon>Basidiomycota</taxon>
        <taxon>Agaricomycotina</taxon>
        <taxon>Agaricomycetes</taxon>
        <taxon>Agaricomycetidae</taxon>
        <taxon>Agaricales</taxon>
        <taxon>Pluteineae</taxon>
        <taxon>Amanitaceae</taxon>
        <taxon>Amanita</taxon>
    </lineage>
</organism>
<dbReference type="InParanoid" id="A0A0C2WRM2"/>
<sequence length="53" mass="5483">MVIAPTKIDTLDAIGIIPKSRSQGESDSSLSLVTGSESAKAAKCDTSTFKVKV</sequence>
<dbReference type="Proteomes" id="UP000054549">
    <property type="component" value="Unassembled WGS sequence"/>
</dbReference>
<dbReference type="EMBL" id="KN818316">
    <property type="protein sequence ID" value="KIL59396.1"/>
    <property type="molecule type" value="Genomic_DNA"/>
</dbReference>
<proteinExistence type="predicted"/>
<gene>
    <name evidence="1" type="ORF">M378DRAFT_169321</name>
</gene>
<dbReference type="HOGENOM" id="CLU_3068190_0_0_1"/>
<name>A0A0C2WRM2_AMAMK</name>